<evidence type="ECO:0000256" key="3">
    <source>
        <dbReference type="ARBA" id="ARBA00015991"/>
    </source>
</evidence>
<dbReference type="GO" id="GO:0003998">
    <property type="term" value="F:acylphosphatase activity"/>
    <property type="evidence" value="ECO:0007669"/>
    <property type="project" value="UniProtKB-EC"/>
</dbReference>
<evidence type="ECO:0000256" key="5">
    <source>
        <dbReference type="PROSITE-ProRule" id="PRU00520"/>
    </source>
</evidence>
<dbReference type="Gene3D" id="3.30.70.100">
    <property type="match status" value="1"/>
</dbReference>
<organism evidence="9 10">
    <name type="scientific">Clostridium paraputrificum</name>
    <dbReference type="NCBI Taxonomy" id="29363"/>
    <lineage>
        <taxon>Bacteria</taxon>
        <taxon>Bacillati</taxon>
        <taxon>Bacillota</taxon>
        <taxon>Clostridia</taxon>
        <taxon>Eubacteriales</taxon>
        <taxon>Clostridiaceae</taxon>
        <taxon>Clostridium</taxon>
    </lineage>
</organism>
<feature type="active site" evidence="5">
    <location>
        <position position="36"/>
    </location>
</feature>
<dbReference type="InterPro" id="IPR001792">
    <property type="entry name" value="Acylphosphatase-like_dom"/>
</dbReference>
<protein>
    <recommendedName>
        <fullName evidence="3 5">Acylphosphatase</fullName>
        <ecNumber evidence="2 5">3.6.1.7</ecNumber>
    </recommendedName>
</protein>
<dbReference type="PANTHER" id="PTHR47268">
    <property type="entry name" value="ACYLPHOSPHATASE"/>
    <property type="match status" value="1"/>
</dbReference>
<evidence type="ECO:0000256" key="7">
    <source>
        <dbReference type="RuleBase" id="RU004168"/>
    </source>
</evidence>
<dbReference type="EC" id="3.6.1.7" evidence="2 5"/>
<sequence length="90" mass="10336">MIRCLIIVEGRVQGVGFRYFAQSNAIKYALTGFARNLNNGMVEIQVQGLEENIAKFLSIIKEGNRFIRVDDYSLKKISLIEDENKFKVSY</sequence>
<dbReference type="PROSITE" id="PS00150">
    <property type="entry name" value="ACYLPHOSPHATASE_1"/>
    <property type="match status" value="1"/>
</dbReference>
<comment type="catalytic activity">
    <reaction evidence="4 5 6">
        <text>an acyl phosphate + H2O = a carboxylate + phosphate + H(+)</text>
        <dbReference type="Rhea" id="RHEA:14965"/>
        <dbReference type="ChEBI" id="CHEBI:15377"/>
        <dbReference type="ChEBI" id="CHEBI:15378"/>
        <dbReference type="ChEBI" id="CHEBI:29067"/>
        <dbReference type="ChEBI" id="CHEBI:43474"/>
        <dbReference type="ChEBI" id="CHEBI:59918"/>
        <dbReference type="EC" id="3.6.1.7"/>
    </reaction>
</comment>
<dbReference type="AlphaFoldDB" id="A0A174RUP8"/>
<evidence type="ECO:0000256" key="6">
    <source>
        <dbReference type="RuleBase" id="RU000553"/>
    </source>
</evidence>
<dbReference type="SUPFAM" id="SSF54975">
    <property type="entry name" value="Acylphosphatase/BLUF domain-like"/>
    <property type="match status" value="1"/>
</dbReference>
<feature type="active site" evidence="5">
    <location>
        <position position="18"/>
    </location>
</feature>
<evidence type="ECO:0000313" key="9">
    <source>
        <dbReference type="EMBL" id="OBY12306.1"/>
    </source>
</evidence>
<feature type="domain" description="Acylphosphatase-like" evidence="8">
    <location>
        <begin position="3"/>
        <end position="90"/>
    </location>
</feature>
<accession>A0A174RUP8</accession>
<dbReference type="eggNOG" id="COG1254">
    <property type="taxonomic scope" value="Bacteria"/>
</dbReference>
<dbReference type="InterPro" id="IPR036046">
    <property type="entry name" value="Acylphosphatase-like_dom_sf"/>
</dbReference>
<name>A0A174RUP8_9CLOT</name>
<dbReference type="InterPro" id="IPR020456">
    <property type="entry name" value="Acylphosphatase"/>
</dbReference>
<dbReference type="PANTHER" id="PTHR47268:SF4">
    <property type="entry name" value="ACYLPHOSPHATASE"/>
    <property type="match status" value="1"/>
</dbReference>
<dbReference type="RefSeq" id="WP_055183607.1">
    <property type="nucleotide sequence ID" value="NZ_CAXSZC010000003.1"/>
</dbReference>
<dbReference type="InterPro" id="IPR017968">
    <property type="entry name" value="Acylphosphatase_CS"/>
</dbReference>
<dbReference type="PROSITE" id="PS51160">
    <property type="entry name" value="ACYLPHOSPHATASE_3"/>
    <property type="match status" value="1"/>
</dbReference>
<evidence type="ECO:0000259" key="8">
    <source>
        <dbReference type="PROSITE" id="PS51160"/>
    </source>
</evidence>
<dbReference type="PROSITE" id="PS00151">
    <property type="entry name" value="ACYLPHOSPHATASE_2"/>
    <property type="match status" value="1"/>
</dbReference>
<evidence type="ECO:0000256" key="1">
    <source>
        <dbReference type="ARBA" id="ARBA00005614"/>
    </source>
</evidence>
<gene>
    <name evidence="9" type="ORF">CP373A1_01560</name>
</gene>
<comment type="caution">
    <text evidence="9">The sequence shown here is derived from an EMBL/GenBank/DDBJ whole genome shotgun (WGS) entry which is preliminary data.</text>
</comment>
<dbReference type="Proteomes" id="UP000092714">
    <property type="component" value="Unassembled WGS sequence"/>
</dbReference>
<comment type="similarity">
    <text evidence="1 7">Belongs to the acylphosphatase family.</text>
</comment>
<proteinExistence type="inferred from homology"/>
<evidence type="ECO:0000313" key="10">
    <source>
        <dbReference type="Proteomes" id="UP000092714"/>
    </source>
</evidence>
<evidence type="ECO:0000256" key="4">
    <source>
        <dbReference type="ARBA" id="ARBA00047645"/>
    </source>
</evidence>
<dbReference type="OrthoDB" id="9808093at2"/>
<dbReference type="EMBL" id="MAPZ01000009">
    <property type="protein sequence ID" value="OBY12306.1"/>
    <property type="molecule type" value="Genomic_DNA"/>
</dbReference>
<keyword evidence="10" id="KW-1185">Reference proteome</keyword>
<evidence type="ECO:0000256" key="2">
    <source>
        <dbReference type="ARBA" id="ARBA00012150"/>
    </source>
</evidence>
<reference evidence="9 10" key="1">
    <citation type="submission" date="2016-06" db="EMBL/GenBank/DDBJ databases">
        <authorList>
            <person name="Kjaerup R.B."/>
            <person name="Dalgaard T.S."/>
            <person name="Juul-Madsen H.R."/>
        </authorList>
    </citation>
    <scope>NUCLEOTIDE SEQUENCE [LARGE SCALE GENOMIC DNA]</scope>
    <source>
        <strain evidence="9 10">373-A1</strain>
    </source>
</reference>
<dbReference type="Pfam" id="PF00708">
    <property type="entry name" value="Acylphosphatase"/>
    <property type="match status" value="1"/>
</dbReference>
<keyword evidence="5 6" id="KW-0378">Hydrolase</keyword>